<accession>A0A2T7C4U8</accession>
<dbReference type="EMBL" id="CM009757">
    <property type="protein sequence ID" value="PUZ38360.1"/>
    <property type="molecule type" value="Genomic_DNA"/>
</dbReference>
<dbReference type="AlphaFoldDB" id="A0A2T7C4U8"/>
<reference evidence="2 3" key="1">
    <citation type="submission" date="2018-04" db="EMBL/GenBank/DDBJ databases">
        <title>WGS assembly of Panicum hallii var. hallii HAL2.</title>
        <authorList>
            <person name="Lovell J."/>
            <person name="Jenkins J."/>
            <person name="Lowry D."/>
            <person name="Mamidi S."/>
            <person name="Sreedasyam A."/>
            <person name="Weng X."/>
            <person name="Barry K."/>
            <person name="Bonette J."/>
            <person name="Campitelli B."/>
            <person name="Daum C."/>
            <person name="Gordon S."/>
            <person name="Gould B."/>
            <person name="Lipzen A."/>
            <person name="MacQueen A."/>
            <person name="Palacio-Mejia J."/>
            <person name="Plott C."/>
            <person name="Shakirov E."/>
            <person name="Shu S."/>
            <person name="Yoshinaga Y."/>
            <person name="Zane M."/>
            <person name="Rokhsar D."/>
            <person name="Grimwood J."/>
            <person name="Schmutz J."/>
            <person name="Juenger T."/>
        </authorList>
    </citation>
    <scope>NUCLEOTIDE SEQUENCE [LARGE SCALE GENOMIC DNA]</scope>
    <source>
        <strain evidence="3">cv. HAL2</strain>
    </source>
</reference>
<protein>
    <submittedName>
        <fullName evidence="2">Uncharacterized protein</fullName>
    </submittedName>
</protein>
<dbReference type="Proteomes" id="UP000244336">
    <property type="component" value="Chromosome 9"/>
</dbReference>
<evidence type="ECO:0000313" key="2">
    <source>
        <dbReference type="EMBL" id="PUZ38360.1"/>
    </source>
</evidence>
<organism evidence="2 3">
    <name type="scientific">Panicum hallii var. hallii</name>
    <dbReference type="NCBI Taxonomy" id="1504633"/>
    <lineage>
        <taxon>Eukaryota</taxon>
        <taxon>Viridiplantae</taxon>
        <taxon>Streptophyta</taxon>
        <taxon>Embryophyta</taxon>
        <taxon>Tracheophyta</taxon>
        <taxon>Spermatophyta</taxon>
        <taxon>Magnoliopsida</taxon>
        <taxon>Liliopsida</taxon>
        <taxon>Poales</taxon>
        <taxon>Poaceae</taxon>
        <taxon>PACMAD clade</taxon>
        <taxon>Panicoideae</taxon>
        <taxon>Panicodae</taxon>
        <taxon>Paniceae</taxon>
        <taxon>Panicinae</taxon>
        <taxon>Panicum</taxon>
        <taxon>Panicum sect. Panicum</taxon>
    </lineage>
</organism>
<evidence type="ECO:0000313" key="3">
    <source>
        <dbReference type="Proteomes" id="UP000244336"/>
    </source>
</evidence>
<sequence length="91" mass="10136">MRAVVDLPKSRLIGPSDQGSVPPSLSDSLLTLEKHGCDHAVEQQLWNHPCWHIRQRGGAMGVFASLFWYLILQLCHPSGHPNLKTAMACMF</sequence>
<feature type="region of interest" description="Disordered" evidence="1">
    <location>
        <begin position="1"/>
        <end position="21"/>
    </location>
</feature>
<dbReference type="Gramene" id="PUZ38360">
    <property type="protein sequence ID" value="PUZ38360"/>
    <property type="gene ID" value="GQ55_9G189700"/>
</dbReference>
<proteinExistence type="predicted"/>
<keyword evidence="3" id="KW-1185">Reference proteome</keyword>
<evidence type="ECO:0000256" key="1">
    <source>
        <dbReference type="SAM" id="MobiDB-lite"/>
    </source>
</evidence>
<gene>
    <name evidence="2" type="ORF">GQ55_9G189700</name>
</gene>
<name>A0A2T7C4U8_9POAL</name>